<keyword evidence="3" id="KW-0378">Hydrolase</keyword>
<dbReference type="NCBIfam" id="TIGR02860">
    <property type="entry name" value="spore_IV_B"/>
    <property type="match status" value="1"/>
</dbReference>
<dbReference type="EMBL" id="DVML01000001">
    <property type="protein sequence ID" value="HIU21958.1"/>
    <property type="molecule type" value="Genomic_DNA"/>
</dbReference>
<dbReference type="Pfam" id="PF05580">
    <property type="entry name" value="Peptidase_S55"/>
    <property type="match status" value="1"/>
</dbReference>
<gene>
    <name evidence="3" type="primary">spoIVB</name>
    <name evidence="3" type="ORF">IAD49_00025</name>
</gene>
<dbReference type="Proteomes" id="UP000824087">
    <property type="component" value="Unassembled WGS sequence"/>
</dbReference>
<dbReference type="SUPFAM" id="SSF50494">
    <property type="entry name" value="Trypsin-like serine proteases"/>
    <property type="match status" value="1"/>
</dbReference>
<dbReference type="InterPro" id="IPR036034">
    <property type="entry name" value="PDZ_sf"/>
</dbReference>
<dbReference type="EC" id="3.4.21.116" evidence="3"/>
<evidence type="ECO:0000259" key="2">
    <source>
        <dbReference type="PROSITE" id="PS51494"/>
    </source>
</evidence>
<sequence length="333" mass="36335">MVLKKFKNFSIAILLILFSIPIPILAYSDYVIPGGETIGIELNTKGVMIVGVYKVGEIYPASDAGLKVGDTITKVDGVVVQNIDDMVKKMNTSNGSVTITYMRSNQLKDTTLKLYRDEQNVYKTGLYVKDSIVGIGTLSFIDPNTKKYGALGHEITEKNTGQILEIKDGHICESEVTGVERSEIGTPGEKNAKLYSDQVTGTVSKNSNQGIFGTYTSDIQSRKQYKVAQPSEVKLGAAKMLTVLNGTTIEEYEVNIVNINKDFSQKTKNILFEITDQKLLQQTGGVVSGMSGSPIIQDDKIVAVVTHVVVDNPKRGYGIFVTNMLEEADQAKG</sequence>
<dbReference type="InterPro" id="IPR008763">
    <property type="entry name" value="Peptidase_S55"/>
</dbReference>
<dbReference type="SMART" id="SM00228">
    <property type="entry name" value="PDZ"/>
    <property type="match status" value="1"/>
</dbReference>
<organism evidence="3 4">
    <name type="scientific">Candidatus Fimihabitans intestinipullorum</name>
    <dbReference type="NCBI Taxonomy" id="2840820"/>
    <lineage>
        <taxon>Bacteria</taxon>
        <taxon>Bacillati</taxon>
        <taxon>Mycoplasmatota</taxon>
        <taxon>Mycoplasmatota incertae sedis</taxon>
        <taxon>Candidatus Fimihabitans</taxon>
    </lineage>
</organism>
<accession>A0A9D1HSW4</accession>
<dbReference type="PROSITE" id="PS51494">
    <property type="entry name" value="SPOIVB"/>
    <property type="match status" value="1"/>
</dbReference>
<proteinExistence type="predicted"/>
<feature type="domain" description="PDZ" evidence="1">
    <location>
        <begin position="35"/>
        <end position="105"/>
    </location>
</feature>
<dbReference type="InterPro" id="IPR001478">
    <property type="entry name" value="PDZ"/>
</dbReference>
<protein>
    <submittedName>
        <fullName evidence="3">SpoIVB peptidase</fullName>
        <ecNumber evidence="3">3.4.21.116</ecNumber>
    </submittedName>
</protein>
<feature type="domain" description="Peptidase S55" evidence="2">
    <location>
        <begin position="105"/>
        <end position="333"/>
    </location>
</feature>
<dbReference type="InterPro" id="IPR014219">
    <property type="entry name" value="SpoIVB"/>
</dbReference>
<name>A0A9D1HSW4_9BACT</name>
<reference evidence="3" key="1">
    <citation type="submission" date="2020-10" db="EMBL/GenBank/DDBJ databases">
        <authorList>
            <person name="Gilroy R."/>
        </authorList>
    </citation>
    <scope>NUCLEOTIDE SEQUENCE</scope>
    <source>
        <strain evidence="3">CHK197-8231</strain>
    </source>
</reference>
<dbReference type="SUPFAM" id="SSF50156">
    <property type="entry name" value="PDZ domain-like"/>
    <property type="match status" value="1"/>
</dbReference>
<evidence type="ECO:0000313" key="4">
    <source>
        <dbReference type="Proteomes" id="UP000824087"/>
    </source>
</evidence>
<dbReference type="PROSITE" id="PS50106">
    <property type="entry name" value="PDZ"/>
    <property type="match status" value="1"/>
</dbReference>
<evidence type="ECO:0000313" key="3">
    <source>
        <dbReference type="EMBL" id="HIU21958.1"/>
    </source>
</evidence>
<reference evidence="3" key="2">
    <citation type="journal article" date="2021" name="PeerJ">
        <title>Extensive microbial diversity within the chicken gut microbiome revealed by metagenomics and culture.</title>
        <authorList>
            <person name="Gilroy R."/>
            <person name="Ravi A."/>
            <person name="Getino M."/>
            <person name="Pursley I."/>
            <person name="Horton D.L."/>
            <person name="Alikhan N.F."/>
            <person name="Baker D."/>
            <person name="Gharbi K."/>
            <person name="Hall N."/>
            <person name="Watson M."/>
            <person name="Adriaenssens E.M."/>
            <person name="Foster-Nyarko E."/>
            <person name="Jarju S."/>
            <person name="Secka A."/>
            <person name="Antonio M."/>
            <person name="Oren A."/>
            <person name="Chaudhuri R.R."/>
            <person name="La Ragione R."/>
            <person name="Hildebrand F."/>
            <person name="Pallen M.J."/>
        </authorList>
    </citation>
    <scope>NUCLEOTIDE SEQUENCE</scope>
    <source>
        <strain evidence="3">CHK197-8231</strain>
    </source>
</reference>
<dbReference type="Gene3D" id="2.30.42.10">
    <property type="match status" value="1"/>
</dbReference>
<comment type="caution">
    <text evidence="3">The sequence shown here is derived from an EMBL/GenBank/DDBJ whole genome shotgun (WGS) entry which is preliminary data.</text>
</comment>
<dbReference type="AlphaFoldDB" id="A0A9D1HSW4"/>
<evidence type="ECO:0000259" key="1">
    <source>
        <dbReference type="PROSITE" id="PS50106"/>
    </source>
</evidence>
<dbReference type="InterPro" id="IPR009003">
    <property type="entry name" value="Peptidase_S1_PA"/>
</dbReference>
<dbReference type="GO" id="GO:0016787">
    <property type="term" value="F:hydrolase activity"/>
    <property type="evidence" value="ECO:0007669"/>
    <property type="project" value="UniProtKB-KW"/>
</dbReference>
<dbReference type="Pfam" id="PF13180">
    <property type="entry name" value="PDZ_2"/>
    <property type="match status" value="1"/>
</dbReference>